<dbReference type="GO" id="GO:0008168">
    <property type="term" value="F:methyltransferase activity"/>
    <property type="evidence" value="ECO:0007669"/>
    <property type="project" value="UniProtKB-KW"/>
</dbReference>
<dbReference type="EMBL" id="JBBPEH010000002">
    <property type="protein sequence ID" value="KAK7541948.1"/>
    <property type="molecule type" value="Genomic_DNA"/>
</dbReference>
<organism evidence="1 2">
    <name type="scientific">Phyllosticta citribraziliensis</name>
    <dbReference type="NCBI Taxonomy" id="989973"/>
    <lineage>
        <taxon>Eukaryota</taxon>
        <taxon>Fungi</taxon>
        <taxon>Dikarya</taxon>
        <taxon>Ascomycota</taxon>
        <taxon>Pezizomycotina</taxon>
        <taxon>Dothideomycetes</taxon>
        <taxon>Dothideomycetes incertae sedis</taxon>
        <taxon>Botryosphaeriales</taxon>
        <taxon>Phyllostictaceae</taxon>
        <taxon>Phyllosticta</taxon>
    </lineage>
</organism>
<name>A0ABR1M2X9_9PEZI</name>
<dbReference type="GO" id="GO:0032259">
    <property type="term" value="P:methylation"/>
    <property type="evidence" value="ECO:0007669"/>
    <property type="project" value="UniProtKB-KW"/>
</dbReference>
<keyword evidence="1" id="KW-0808">Transferase</keyword>
<keyword evidence="2" id="KW-1185">Reference proteome</keyword>
<gene>
    <name evidence="1" type="ORF">J3D65DRAFT_193415</name>
</gene>
<keyword evidence="1" id="KW-0489">Methyltransferase</keyword>
<reference evidence="1 2" key="1">
    <citation type="submission" date="2024-04" db="EMBL/GenBank/DDBJ databases">
        <title>Phyllosticta paracitricarpa is synonymous to the EU quarantine fungus P. citricarpa based on phylogenomic analyses.</title>
        <authorList>
            <consortium name="Lawrence Berkeley National Laboratory"/>
            <person name="Van ingen-buijs V.A."/>
            <person name="Van westerhoven A.C."/>
            <person name="Haridas S."/>
            <person name="Skiadas P."/>
            <person name="Martin F."/>
            <person name="Groenewald J.Z."/>
            <person name="Crous P.W."/>
            <person name="Seidl M.F."/>
        </authorList>
    </citation>
    <scope>NUCLEOTIDE SEQUENCE [LARGE SCALE GENOMIC DNA]</scope>
    <source>
        <strain evidence="1 2">CPC 17464</strain>
    </source>
</reference>
<dbReference type="PANTHER" id="PTHR43591">
    <property type="entry name" value="METHYLTRANSFERASE"/>
    <property type="match status" value="1"/>
</dbReference>
<accession>A0ABR1M2X9</accession>
<protein>
    <submittedName>
        <fullName evidence="1">S-adenosyl-L-methionine-dependent methyltransferase</fullName>
    </submittedName>
</protein>
<evidence type="ECO:0000313" key="1">
    <source>
        <dbReference type="EMBL" id="KAK7541948.1"/>
    </source>
</evidence>
<dbReference type="GeneID" id="92027268"/>
<dbReference type="RefSeq" id="XP_066658241.1">
    <property type="nucleotide sequence ID" value="XM_066794362.1"/>
</dbReference>
<dbReference type="PANTHER" id="PTHR43591:SF24">
    <property type="entry name" value="2-METHOXY-6-POLYPRENYL-1,4-BENZOQUINOL METHYLASE, MITOCHONDRIAL"/>
    <property type="match status" value="1"/>
</dbReference>
<dbReference type="CDD" id="cd02440">
    <property type="entry name" value="AdoMet_MTases"/>
    <property type="match status" value="1"/>
</dbReference>
<dbReference type="Proteomes" id="UP001360953">
    <property type="component" value="Unassembled WGS sequence"/>
</dbReference>
<comment type="caution">
    <text evidence="1">The sequence shown here is derived from an EMBL/GenBank/DDBJ whole genome shotgun (WGS) entry which is preliminary data.</text>
</comment>
<sequence length="304" mass="35248">MSDTASGEYFEILELHDREFQKLSVESQIYCVPVDALEEQRLENQHQVLRYLFDDRLFFPPIKCPRRVLDCGYGRGHWALDMALNYPQSEVTAIDLYPAPELPDDQPDNLECEVWDLNEPLVPSYKPNTYDLIHSRFVAPGIKKHRWPGYMRDMCRLLRPGGWVQTVELYYIIQSDSGLLTDGHALMHWSNGYRYSMDSDRDPRAGRNLGQLMRNAGLADIHEVTYPLPIGGWSTDPKMRHVGELNLKNFGAMLDSLAVWPFVEKLKWSKEQVAALTCKAREEAKDTRLKLYMPLTVVWGRRRS</sequence>
<dbReference type="InterPro" id="IPR029063">
    <property type="entry name" value="SAM-dependent_MTases_sf"/>
</dbReference>
<dbReference type="SUPFAM" id="SSF53335">
    <property type="entry name" value="S-adenosyl-L-methionine-dependent methyltransferases"/>
    <property type="match status" value="1"/>
</dbReference>
<dbReference type="Pfam" id="PF13489">
    <property type="entry name" value="Methyltransf_23"/>
    <property type="match status" value="1"/>
</dbReference>
<dbReference type="Gene3D" id="3.40.50.150">
    <property type="entry name" value="Vaccinia Virus protein VP39"/>
    <property type="match status" value="1"/>
</dbReference>
<evidence type="ECO:0000313" key="2">
    <source>
        <dbReference type="Proteomes" id="UP001360953"/>
    </source>
</evidence>
<proteinExistence type="predicted"/>